<reference evidence="2 3" key="4">
    <citation type="journal article" date="2011" name="BMC Genomics">
        <title>RNA-Seq improves annotation of protein-coding genes in the cucumber genome.</title>
        <authorList>
            <person name="Li Z."/>
            <person name="Zhang Z."/>
            <person name="Yan P."/>
            <person name="Huang S."/>
            <person name="Fei Z."/>
            <person name="Lin K."/>
        </authorList>
    </citation>
    <scope>NUCLEOTIDE SEQUENCE [LARGE SCALE GENOMIC DNA]</scope>
    <source>
        <strain evidence="3">cv. 9930</strain>
    </source>
</reference>
<feature type="compositionally biased region" description="Basic and acidic residues" evidence="1">
    <location>
        <begin position="44"/>
        <end position="62"/>
    </location>
</feature>
<proteinExistence type="predicted"/>
<name>A0A0A0KA82_CUCSA</name>
<reference evidence="2 3" key="2">
    <citation type="journal article" date="2009" name="PLoS ONE">
        <title>An integrated genetic and cytogenetic map of the cucumber genome.</title>
        <authorList>
            <person name="Ren Y."/>
            <person name="Zhang Z."/>
            <person name="Liu J."/>
            <person name="Staub J.E."/>
            <person name="Han Y."/>
            <person name="Cheng Z."/>
            <person name="Li X."/>
            <person name="Lu J."/>
            <person name="Miao H."/>
            <person name="Kang H."/>
            <person name="Xie B."/>
            <person name="Gu X."/>
            <person name="Wang X."/>
            <person name="Du Y."/>
            <person name="Jin W."/>
            <person name="Huang S."/>
        </authorList>
    </citation>
    <scope>NUCLEOTIDE SEQUENCE [LARGE SCALE GENOMIC DNA]</scope>
    <source>
        <strain evidence="3">cv. 9930</strain>
    </source>
</reference>
<feature type="compositionally biased region" description="Polar residues" evidence="1">
    <location>
        <begin position="32"/>
        <end position="43"/>
    </location>
</feature>
<keyword evidence="3" id="KW-1185">Reference proteome</keyword>
<dbReference type="AlphaFoldDB" id="A0A0A0KA82"/>
<dbReference type="EMBL" id="CM002928">
    <property type="protein sequence ID" value="KGN45297.1"/>
    <property type="molecule type" value="Genomic_DNA"/>
</dbReference>
<reference evidence="2 3" key="1">
    <citation type="journal article" date="2009" name="Nat. Genet.">
        <title>The genome of the cucumber, Cucumis sativus L.</title>
        <authorList>
            <person name="Huang S."/>
            <person name="Li R."/>
            <person name="Zhang Z."/>
            <person name="Li L."/>
            <person name="Gu X."/>
            <person name="Fan W."/>
            <person name="Lucas W.J."/>
            <person name="Wang X."/>
            <person name="Xie B."/>
            <person name="Ni P."/>
            <person name="Ren Y."/>
            <person name="Zhu H."/>
            <person name="Li J."/>
            <person name="Lin K."/>
            <person name="Jin W."/>
            <person name="Fei Z."/>
            <person name="Li G."/>
            <person name="Staub J."/>
            <person name="Kilian A."/>
            <person name="van der Vossen E.A."/>
            <person name="Wu Y."/>
            <person name="Guo J."/>
            <person name="He J."/>
            <person name="Jia Z."/>
            <person name="Ren Y."/>
            <person name="Tian G."/>
            <person name="Lu Y."/>
            <person name="Ruan J."/>
            <person name="Qian W."/>
            <person name="Wang M."/>
            <person name="Huang Q."/>
            <person name="Li B."/>
            <person name="Xuan Z."/>
            <person name="Cao J."/>
            <person name="Asan"/>
            <person name="Wu Z."/>
            <person name="Zhang J."/>
            <person name="Cai Q."/>
            <person name="Bai Y."/>
            <person name="Zhao B."/>
            <person name="Han Y."/>
            <person name="Li Y."/>
            <person name="Li X."/>
            <person name="Wang S."/>
            <person name="Shi Q."/>
            <person name="Liu S."/>
            <person name="Cho W.K."/>
            <person name="Kim J.Y."/>
            <person name="Xu Y."/>
            <person name="Heller-Uszynska K."/>
            <person name="Miao H."/>
            <person name="Cheng Z."/>
            <person name="Zhang S."/>
            <person name="Wu J."/>
            <person name="Yang Y."/>
            <person name="Kang H."/>
            <person name="Li M."/>
            <person name="Liang H."/>
            <person name="Ren X."/>
            <person name="Shi Z."/>
            <person name="Wen M."/>
            <person name="Jian M."/>
            <person name="Yang H."/>
            <person name="Zhang G."/>
            <person name="Yang Z."/>
            <person name="Chen R."/>
            <person name="Liu S."/>
            <person name="Li J."/>
            <person name="Ma L."/>
            <person name="Liu H."/>
            <person name="Zhou Y."/>
            <person name="Zhao J."/>
            <person name="Fang X."/>
            <person name="Li G."/>
            <person name="Fang L."/>
            <person name="Li Y."/>
            <person name="Liu D."/>
            <person name="Zheng H."/>
            <person name="Zhang Y."/>
            <person name="Qin N."/>
            <person name="Li Z."/>
            <person name="Yang G."/>
            <person name="Yang S."/>
            <person name="Bolund L."/>
            <person name="Kristiansen K."/>
            <person name="Zheng H."/>
            <person name="Li S."/>
            <person name="Zhang X."/>
            <person name="Yang H."/>
            <person name="Wang J."/>
            <person name="Sun R."/>
            <person name="Zhang B."/>
            <person name="Jiang S."/>
            <person name="Wang J."/>
            <person name="Du Y."/>
            <person name="Li S."/>
        </authorList>
    </citation>
    <scope>NUCLEOTIDE SEQUENCE [LARGE SCALE GENOMIC DNA]</scope>
    <source>
        <strain evidence="3">cv. 9930</strain>
    </source>
</reference>
<feature type="region of interest" description="Disordered" evidence="1">
    <location>
        <begin position="26"/>
        <end position="62"/>
    </location>
</feature>
<dbReference type="Gramene" id="KGN45297">
    <property type="protein sequence ID" value="KGN45297"/>
    <property type="gene ID" value="Csa_7G433270"/>
</dbReference>
<dbReference type="Proteomes" id="UP000029981">
    <property type="component" value="Chromosome 7"/>
</dbReference>
<gene>
    <name evidence="2" type="ORF">Csa_7G433270</name>
</gene>
<protein>
    <submittedName>
        <fullName evidence="2">Uncharacterized protein</fullName>
    </submittedName>
</protein>
<sequence>MIEYLVGVGAPPKEMHTREYTSSICRGGVEESVQTNDQTSSNRSAEKLVRQTDRTEPNRTEP</sequence>
<accession>A0A0A0KA82</accession>
<evidence type="ECO:0000256" key="1">
    <source>
        <dbReference type="SAM" id="MobiDB-lite"/>
    </source>
</evidence>
<organism evidence="2 3">
    <name type="scientific">Cucumis sativus</name>
    <name type="common">Cucumber</name>
    <dbReference type="NCBI Taxonomy" id="3659"/>
    <lineage>
        <taxon>Eukaryota</taxon>
        <taxon>Viridiplantae</taxon>
        <taxon>Streptophyta</taxon>
        <taxon>Embryophyta</taxon>
        <taxon>Tracheophyta</taxon>
        <taxon>Spermatophyta</taxon>
        <taxon>Magnoliopsida</taxon>
        <taxon>eudicotyledons</taxon>
        <taxon>Gunneridae</taxon>
        <taxon>Pentapetalae</taxon>
        <taxon>rosids</taxon>
        <taxon>fabids</taxon>
        <taxon>Cucurbitales</taxon>
        <taxon>Cucurbitaceae</taxon>
        <taxon>Benincaseae</taxon>
        <taxon>Cucumis</taxon>
    </lineage>
</organism>
<evidence type="ECO:0000313" key="3">
    <source>
        <dbReference type="Proteomes" id="UP000029981"/>
    </source>
</evidence>
<evidence type="ECO:0000313" key="2">
    <source>
        <dbReference type="EMBL" id="KGN45297.1"/>
    </source>
</evidence>
<reference evidence="2 3" key="3">
    <citation type="journal article" date="2010" name="BMC Genomics">
        <title>Transcriptome sequencing and comparative analysis of cucumber flowers with different sex types.</title>
        <authorList>
            <person name="Guo S."/>
            <person name="Zheng Y."/>
            <person name="Joung J.G."/>
            <person name="Liu S."/>
            <person name="Zhang Z."/>
            <person name="Crasta O.R."/>
            <person name="Sobral B.W."/>
            <person name="Xu Y."/>
            <person name="Huang S."/>
            <person name="Fei Z."/>
        </authorList>
    </citation>
    <scope>NUCLEOTIDE SEQUENCE [LARGE SCALE GENOMIC DNA]</scope>
    <source>
        <strain evidence="3">cv. 9930</strain>
    </source>
</reference>